<dbReference type="InterPro" id="IPR006016">
    <property type="entry name" value="UspA"/>
</dbReference>
<dbReference type="PANTHER" id="PTHR46268:SF6">
    <property type="entry name" value="UNIVERSAL STRESS PROTEIN UP12"/>
    <property type="match status" value="1"/>
</dbReference>
<dbReference type="InterPro" id="IPR006015">
    <property type="entry name" value="Universal_stress_UspA"/>
</dbReference>
<dbReference type="Pfam" id="PF00582">
    <property type="entry name" value="Usp"/>
    <property type="match status" value="1"/>
</dbReference>
<reference evidence="3" key="1">
    <citation type="submission" date="2017-11" db="EMBL/GenBank/DDBJ databases">
        <authorList>
            <person name="Kajale S.C."/>
            <person name="Sharma A."/>
        </authorList>
    </citation>
    <scope>NUCLEOTIDE SEQUENCE</scope>
    <source>
        <strain evidence="3">LS1_42</strain>
    </source>
</reference>
<organism evidence="3 4">
    <name type="scientific">Natronococcus pandeyae</name>
    <dbReference type="NCBI Taxonomy" id="2055836"/>
    <lineage>
        <taxon>Archaea</taxon>
        <taxon>Methanobacteriati</taxon>
        <taxon>Methanobacteriota</taxon>
        <taxon>Stenosarchaea group</taxon>
        <taxon>Halobacteria</taxon>
        <taxon>Halobacteriales</taxon>
        <taxon>Natrialbaceae</taxon>
        <taxon>Natronococcus</taxon>
    </lineage>
</organism>
<feature type="domain" description="UspA" evidence="2">
    <location>
        <begin position="1"/>
        <end position="139"/>
    </location>
</feature>
<sequence>MYERILCPTDGSDNADLAAKRGIRMAEQHDAELHVLYVVEKSREDPEQKGLEEKITEGRQEGRSVVERIERDAADAGIGVESTVTTGVPRTMIETYTDDHDIDAIVMGSTGADGVSEKLIGTVSKYVVNEAPADVLIVRRDSEIE</sequence>
<dbReference type="EMBL" id="PHNJ01000016">
    <property type="protein sequence ID" value="TYL36676.1"/>
    <property type="molecule type" value="Genomic_DNA"/>
</dbReference>
<dbReference type="RefSeq" id="WP_148860055.1">
    <property type="nucleotide sequence ID" value="NZ_PHNJ01000016.1"/>
</dbReference>
<dbReference type="AlphaFoldDB" id="A0A8J8PZK4"/>
<evidence type="ECO:0000313" key="4">
    <source>
        <dbReference type="Proteomes" id="UP000766904"/>
    </source>
</evidence>
<dbReference type="Gene3D" id="3.40.50.620">
    <property type="entry name" value="HUPs"/>
    <property type="match status" value="1"/>
</dbReference>
<accession>A0A8J8PZK4</accession>
<proteinExistence type="inferred from homology"/>
<dbReference type="PANTHER" id="PTHR46268">
    <property type="entry name" value="STRESS RESPONSE PROTEIN NHAX"/>
    <property type="match status" value="1"/>
</dbReference>
<dbReference type="PRINTS" id="PR01438">
    <property type="entry name" value="UNVRSLSTRESS"/>
</dbReference>
<evidence type="ECO:0000313" key="3">
    <source>
        <dbReference type="EMBL" id="TYL36676.1"/>
    </source>
</evidence>
<evidence type="ECO:0000259" key="2">
    <source>
        <dbReference type="Pfam" id="PF00582"/>
    </source>
</evidence>
<dbReference type="OrthoDB" id="105697at2157"/>
<protein>
    <submittedName>
        <fullName evidence="3">Universal stress protein</fullName>
    </submittedName>
</protein>
<comment type="caution">
    <text evidence="3">The sequence shown here is derived from an EMBL/GenBank/DDBJ whole genome shotgun (WGS) entry which is preliminary data.</text>
</comment>
<keyword evidence="4" id="KW-1185">Reference proteome</keyword>
<dbReference type="CDD" id="cd00293">
    <property type="entry name" value="USP-like"/>
    <property type="match status" value="1"/>
</dbReference>
<evidence type="ECO:0000256" key="1">
    <source>
        <dbReference type="ARBA" id="ARBA00008791"/>
    </source>
</evidence>
<gene>
    <name evidence="3" type="ORF">CV102_21510</name>
</gene>
<comment type="similarity">
    <text evidence="1">Belongs to the universal stress protein A family.</text>
</comment>
<dbReference type="Proteomes" id="UP000766904">
    <property type="component" value="Unassembled WGS sequence"/>
</dbReference>
<name>A0A8J8PZK4_9EURY</name>
<dbReference type="SUPFAM" id="SSF52402">
    <property type="entry name" value="Adenine nucleotide alpha hydrolases-like"/>
    <property type="match status" value="1"/>
</dbReference>
<dbReference type="InterPro" id="IPR014729">
    <property type="entry name" value="Rossmann-like_a/b/a_fold"/>
</dbReference>